<keyword evidence="3" id="KW-1185">Reference proteome</keyword>
<feature type="compositionally biased region" description="Low complexity" evidence="1">
    <location>
        <begin position="109"/>
        <end position="121"/>
    </location>
</feature>
<feature type="compositionally biased region" description="Polar residues" evidence="1">
    <location>
        <begin position="262"/>
        <end position="287"/>
    </location>
</feature>
<feature type="compositionally biased region" description="Low complexity" evidence="1">
    <location>
        <begin position="206"/>
        <end position="244"/>
    </location>
</feature>
<feature type="compositionally biased region" description="Low complexity" evidence="1">
    <location>
        <begin position="304"/>
        <end position="327"/>
    </location>
</feature>
<sequence>MSFNGNMSIPTHNKNYSGNIFTANGYMNPTAVNSGIPSSAGTNHPGLQYFQAYPQPQQPQAQQLPTSVHPQQTIQDYYTTSSSSNNTLSNGSASSTAPTSISDMPLPGQQQPQQQHQQYNQSMLNPSTAKTIMPQMISGTGASSNPPMPLDPNVTTKFTNNDIQILRQLLIAGEKYKWKQITREINSSTNHTQHVLAAINKNQQHLSQIPHLQQSSQSQSQQHQQSQSQSQLQSQHNQHQMHQQALSYGYQQQSHMMYNGTNVLHKSNSTSSAHMIPPHQTQNTPRHGNIDSRSPHSNNQNGQPSAATPSITATTRTTTTTTSASSPSPMPLKNVSPTFVMKQYQQLLGLPSNSVYFGTLGSSLPYVVAANGWSDIDQEAYNYQFNMDDEE</sequence>
<feature type="compositionally biased region" description="Low complexity" evidence="1">
    <location>
        <begin position="79"/>
        <end position="96"/>
    </location>
</feature>
<dbReference type="AlphaFoldDB" id="A0AAD5BFG0"/>
<feature type="region of interest" description="Disordered" evidence="1">
    <location>
        <begin position="136"/>
        <end position="155"/>
    </location>
</feature>
<organism evidence="2 3">
    <name type="scientific">Candida theae</name>
    <dbReference type="NCBI Taxonomy" id="1198502"/>
    <lineage>
        <taxon>Eukaryota</taxon>
        <taxon>Fungi</taxon>
        <taxon>Dikarya</taxon>
        <taxon>Ascomycota</taxon>
        <taxon>Saccharomycotina</taxon>
        <taxon>Pichiomycetes</taxon>
        <taxon>Debaryomycetaceae</taxon>
        <taxon>Candida/Lodderomyces clade</taxon>
        <taxon>Candida</taxon>
    </lineage>
</organism>
<feature type="region of interest" description="Disordered" evidence="1">
    <location>
        <begin position="79"/>
        <end position="121"/>
    </location>
</feature>
<accession>A0AAD5BFG0</accession>
<protein>
    <submittedName>
        <fullName evidence="2">Uncharacterized protein</fullName>
    </submittedName>
</protein>
<name>A0AAD5BFG0_9ASCO</name>
<feature type="region of interest" description="Disordered" evidence="1">
    <location>
        <begin position="262"/>
        <end position="331"/>
    </location>
</feature>
<feature type="region of interest" description="Disordered" evidence="1">
    <location>
        <begin position="206"/>
        <end position="248"/>
    </location>
</feature>
<evidence type="ECO:0000256" key="1">
    <source>
        <dbReference type="SAM" id="MobiDB-lite"/>
    </source>
</evidence>
<reference evidence="2 3" key="1">
    <citation type="journal article" date="2022" name="DNA Res.">
        <title>Genome analysis of five recently described species of the CUG-Ser clade uncovers Candida theae as a new hybrid lineage with pathogenic potential in the Candida parapsilosis species complex.</title>
        <authorList>
            <person name="Mixao V."/>
            <person name="Del Olmo V."/>
            <person name="Hegedusova E."/>
            <person name="Saus E."/>
            <person name="Pryszcz L."/>
            <person name="Cillingova A."/>
            <person name="Nosek J."/>
            <person name="Gabaldon T."/>
        </authorList>
    </citation>
    <scope>NUCLEOTIDE SEQUENCE [LARGE SCALE GENOMIC DNA]</scope>
    <source>
        <strain evidence="2 3">CBS 12239</strain>
    </source>
</reference>
<dbReference type="GeneID" id="76150491"/>
<comment type="caution">
    <text evidence="2">The sequence shown here is derived from an EMBL/GenBank/DDBJ whole genome shotgun (WGS) entry which is preliminary data.</text>
</comment>
<dbReference type="Proteomes" id="UP001204833">
    <property type="component" value="Unassembled WGS sequence"/>
</dbReference>
<dbReference type="RefSeq" id="XP_051609034.1">
    <property type="nucleotide sequence ID" value="XM_051751745.1"/>
</dbReference>
<gene>
    <name evidence="2" type="ORF">KGF57_002432</name>
</gene>
<proteinExistence type="predicted"/>
<evidence type="ECO:0000313" key="2">
    <source>
        <dbReference type="EMBL" id="KAI5958587.1"/>
    </source>
</evidence>
<evidence type="ECO:0000313" key="3">
    <source>
        <dbReference type="Proteomes" id="UP001204833"/>
    </source>
</evidence>
<dbReference type="EMBL" id="JAIHNG010000116">
    <property type="protein sequence ID" value="KAI5958587.1"/>
    <property type="molecule type" value="Genomic_DNA"/>
</dbReference>